<keyword evidence="5" id="KW-0862">Zinc</keyword>
<dbReference type="PANTHER" id="PTHR40626">
    <property type="entry name" value="MIP31509P"/>
    <property type="match status" value="1"/>
</dbReference>
<evidence type="ECO:0000256" key="4">
    <source>
        <dbReference type="ARBA" id="ARBA00022771"/>
    </source>
</evidence>
<name>A0A2W1EVB5_9PLEO</name>
<feature type="compositionally biased region" description="Basic and acidic residues" evidence="7">
    <location>
        <begin position="163"/>
        <end position="172"/>
    </location>
</feature>
<dbReference type="PROSITE" id="PS00028">
    <property type="entry name" value="ZINC_FINGER_C2H2_1"/>
    <property type="match status" value="1"/>
</dbReference>
<dbReference type="GO" id="GO:0006351">
    <property type="term" value="P:DNA-templated transcription"/>
    <property type="evidence" value="ECO:0007669"/>
    <property type="project" value="InterPro"/>
</dbReference>
<evidence type="ECO:0000256" key="2">
    <source>
        <dbReference type="ARBA" id="ARBA00022723"/>
    </source>
</evidence>
<reference evidence="9" key="1">
    <citation type="journal article" date="2022" name="Microb. Genom.">
        <title>A global pangenome for the wheat fungal pathogen Pyrenophora tritici-repentis and prediction of effector protein structural homology.</title>
        <authorList>
            <person name="Moolhuijzen P.M."/>
            <person name="See P.T."/>
            <person name="Shi G."/>
            <person name="Powell H.R."/>
            <person name="Cockram J."/>
            <person name="Jorgensen L.N."/>
            <person name="Benslimane H."/>
            <person name="Strelkov S.E."/>
            <person name="Turner J."/>
            <person name="Liu Z."/>
            <person name="Moffat C.S."/>
        </authorList>
    </citation>
    <scope>NUCLEOTIDE SEQUENCE [LARGE SCALE GENOMIC DNA]</scope>
</reference>
<evidence type="ECO:0000313" key="9">
    <source>
        <dbReference type="Proteomes" id="UP000249757"/>
    </source>
</evidence>
<dbReference type="Gene3D" id="3.30.160.60">
    <property type="entry name" value="Classic Zinc Finger"/>
    <property type="match status" value="1"/>
</dbReference>
<feature type="region of interest" description="Disordered" evidence="7">
    <location>
        <begin position="216"/>
        <end position="235"/>
    </location>
</feature>
<dbReference type="EMBL" id="NRDI02000002">
    <property type="protein sequence ID" value="KAI1518561.1"/>
    <property type="molecule type" value="Genomic_DNA"/>
</dbReference>
<dbReference type="PANTHER" id="PTHR40626:SF30">
    <property type="entry name" value="FINGER DOMAIN PROTEIN, PUTATIVE (AFU_ORTHOLOGUE AFUA_4G13600)-RELATED"/>
    <property type="match status" value="1"/>
</dbReference>
<feature type="compositionally biased region" description="Basic residues" evidence="7">
    <location>
        <begin position="46"/>
        <end position="60"/>
    </location>
</feature>
<gene>
    <name evidence="8" type="ORF">Ptr86124_001689</name>
</gene>
<accession>A0A2W1EVB5</accession>
<feature type="compositionally biased region" description="Polar residues" evidence="7">
    <location>
        <begin position="17"/>
        <end position="37"/>
    </location>
</feature>
<dbReference type="CDD" id="cd12148">
    <property type="entry name" value="fungal_TF_MHR"/>
    <property type="match status" value="1"/>
</dbReference>
<dbReference type="InterPro" id="IPR051059">
    <property type="entry name" value="VerF-like"/>
</dbReference>
<evidence type="ECO:0000256" key="5">
    <source>
        <dbReference type="ARBA" id="ARBA00022833"/>
    </source>
</evidence>
<keyword evidence="4" id="KW-0863">Zinc-finger</keyword>
<comment type="subcellular location">
    <subcellularLocation>
        <location evidence="1">Nucleus</location>
    </subcellularLocation>
</comment>
<dbReference type="GO" id="GO:0000978">
    <property type="term" value="F:RNA polymerase II cis-regulatory region sequence-specific DNA binding"/>
    <property type="evidence" value="ECO:0007669"/>
    <property type="project" value="InterPro"/>
</dbReference>
<dbReference type="SMART" id="SM00355">
    <property type="entry name" value="ZnF_C2H2"/>
    <property type="match status" value="2"/>
</dbReference>
<evidence type="ECO:0000256" key="3">
    <source>
        <dbReference type="ARBA" id="ARBA00022737"/>
    </source>
</evidence>
<organism evidence="8 9">
    <name type="scientific">Pyrenophora tritici-repentis</name>
    <dbReference type="NCBI Taxonomy" id="45151"/>
    <lineage>
        <taxon>Eukaryota</taxon>
        <taxon>Fungi</taxon>
        <taxon>Dikarya</taxon>
        <taxon>Ascomycota</taxon>
        <taxon>Pezizomycotina</taxon>
        <taxon>Dothideomycetes</taxon>
        <taxon>Pleosporomycetidae</taxon>
        <taxon>Pleosporales</taxon>
        <taxon>Pleosporineae</taxon>
        <taxon>Pleosporaceae</taxon>
        <taxon>Pyrenophora</taxon>
    </lineage>
</organism>
<dbReference type="Proteomes" id="UP000249757">
    <property type="component" value="Unassembled WGS sequence"/>
</dbReference>
<dbReference type="GO" id="GO:0000981">
    <property type="term" value="F:DNA-binding transcription factor activity, RNA polymerase II-specific"/>
    <property type="evidence" value="ECO:0007669"/>
    <property type="project" value="InterPro"/>
</dbReference>
<keyword evidence="2" id="KW-0479">Metal-binding</keyword>
<dbReference type="AlphaFoldDB" id="A0A2W1EVB5"/>
<dbReference type="InterPro" id="IPR007219">
    <property type="entry name" value="XnlR_reg_dom"/>
</dbReference>
<keyword evidence="6" id="KW-0539">Nucleus</keyword>
<dbReference type="PROSITE" id="PS50157">
    <property type="entry name" value="ZINC_FINGER_C2H2_2"/>
    <property type="match status" value="2"/>
</dbReference>
<dbReference type="SUPFAM" id="SSF57667">
    <property type="entry name" value="beta-beta-alpha zinc fingers"/>
    <property type="match status" value="1"/>
</dbReference>
<evidence type="ECO:0000256" key="1">
    <source>
        <dbReference type="ARBA" id="ARBA00004123"/>
    </source>
</evidence>
<feature type="compositionally biased region" description="Low complexity" evidence="7">
    <location>
        <begin position="80"/>
        <end position="94"/>
    </location>
</feature>
<evidence type="ECO:0000313" key="8">
    <source>
        <dbReference type="EMBL" id="KAI1518561.1"/>
    </source>
</evidence>
<evidence type="ECO:0000256" key="6">
    <source>
        <dbReference type="ARBA" id="ARBA00023242"/>
    </source>
</evidence>
<dbReference type="Pfam" id="PF00096">
    <property type="entry name" value="zf-C2H2"/>
    <property type="match status" value="1"/>
</dbReference>
<keyword evidence="3" id="KW-0677">Repeat</keyword>
<keyword evidence="9" id="KW-1185">Reference proteome</keyword>
<sequence>MSEPRETGGLPLEHTTKQLQHPQGNTTLQPTSTSVEQYQIPPPSNTKRKGVKIVGSRRRTGTTEQAAPSPHTDSSRSEQRLASSSTSMASQMSSVHYTRTGRISKAKKGLKVHNCDCGRSYTRAEHLRRHQKNHAQDDALSCEFAGCDKVFYRMDLLLRHQERHNDPGHDSRQQSQEVSPQPESIPISIPDLEPVTISATAIPPTTSYYAPVSPMNESASLSSHSKGHRSQFARHSGAVSMPVDAMTPGLWHEPYSPTPGYSSSSGYASPIAPTDFPLYGHAPYHRTRTPSNASFIDQPWSYQPRSPASTTSNMAFPWPQSDKGSTAPGLAYMNVSYPMTSMSIPTGIDPMVGYGHFGPKTMGQRDEEEGAILFGEYGMAPIAHTYPFEQYLDYYWRLFHPTFPVVHRSTFMNPSPMLHAAMISIGGHYSNDKGAKRKSRDLHDQCIKLLERRDHEAMTDPERLCDFQAMFLIEVFSQYRARRSGKLLSSRFDKVYHKAVGNCRSTTLRLRELVSTSTQLEHTASDRWIHWVELATWQRLLLSCYVLAFQQPLLLARETLHSLIENTRFEIPFPEHTSLWDATGSAEWAATILEQSYTPTYVYEITPESTLTSLDTFQSSVLLATHYNLHENISPYISSPTVPDVQHLLDTSPIIKRTLLTAKLVQVTPLRALIAVWGESWILSEKVTSPQVFNAMKTTLRTWLAQLWSSNESETPPVREALNLSVTILREALQDQRDMVELEMGTDMGIFFSGLVLWAITVSSAARSTTNPSSTQAVDRMPVSTGVGDLAFGLAHSQPQSPIIEATPENPLLSHAQIIINTISFLSDAMYTFSDVVPVQQSQGDQLRHQTGCVSLLLWIKLRLRGIPLEEPSSGVDTWSSKPGESLGELLDGIISSIERALDRGWSGWGV</sequence>
<dbReference type="InterPro" id="IPR013087">
    <property type="entry name" value="Znf_C2H2_type"/>
</dbReference>
<dbReference type="Pfam" id="PF04082">
    <property type="entry name" value="Fungal_trans"/>
    <property type="match status" value="1"/>
</dbReference>
<proteinExistence type="predicted"/>
<dbReference type="GO" id="GO:0000785">
    <property type="term" value="C:chromatin"/>
    <property type="evidence" value="ECO:0007669"/>
    <property type="project" value="TreeGrafter"/>
</dbReference>
<feature type="region of interest" description="Disordered" evidence="7">
    <location>
        <begin position="163"/>
        <end position="192"/>
    </location>
</feature>
<protein>
    <submittedName>
        <fullName evidence="8">C2h2 finger domain containing protein</fullName>
    </submittedName>
</protein>
<dbReference type="GO" id="GO:0005634">
    <property type="term" value="C:nucleus"/>
    <property type="evidence" value="ECO:0007669"/>
    <property type="project" value="UniProtKB-SubCell"/>
</dbReference>
<dbReference type="OrthoDB" id="6077919at2759"/>
<comment type="caution">
    <text evidence="8">The sequence shown here is derived from an EMBL/GenBank/DDBJ whole genome shotgun (WGS) entry which is preliminary data.</text>
</comment>
<dbReference type="GO" id="GO:0008270">
    <property type="term" value="F:zinc ion binding"/>
    <property type="evidence" value="ECO:0007669"/>
    <property type="project" value="UniProtKB-KW"/>
</dbReference>
<feature type="compositionally biased region" description="Low complexity" evidence="7">
    <location>
        <begin position="173"/>
        <end position="190"/>
    </location>
</feature>
<feature type="region of interest" description="Disordered" evidence="7">
    <location>
        <begin position="1"/>
        <end position="109"/>
    </location>
</feature>
<dbReference type="InterPro" id="IPR036236">
    <property type="entry name" value="Znf_C2H2_sf"/>
</dbReference>
<evidence type="ECO:0000256" key="7">
    <source>
        <dbReference type="SAM" id="MobiDB-lite"/>
    </source>
</evidence>